<dbReference type="PANTHER" id="PTHR38340:SF1">
    <property type="entry name" value="S-LAYER PROTEIN"/>
    <property type="match status" value="1"/>
</dbReference>
<reference evidence="4 5" key="1">
    <citation type="journal article" date="2016" name="ISME J.">
        <title>Global occurrence and heterogeneity of the Roseobacter-clade species Ruegeria mobilis.</title>
        <authorList>
            <person name="Sonnenschein E."/>
            <person name="Gram L."/>
        </authorList>
    </citation>
    <scope>NUCLEOTIDE SEQUENCE [LARGE SCALE GENOMIC DNA]</scope>
    <source>
        <strain evidence="4 5">F1926</strain>
    </source>
</reference>
<dbReference type="InterPro" id="IPR011049">
    <property type="entry name" value="Serralysin-like_metalloprot_C"/>
</dbReference>
<dbReference type="InterPro" id="IPR050557">
    <property type="entry name" value="RTX_toxin/Mannuronan_C5-epim"/>
</dbReference>
<keyword evidence="2" id="KW-0964">Secreted</keyword>
<protein>
    <recommendedName>
        <fullName evidence="6">Calcium-binding protein</fullName>
    </recommendedName>
</protein>
<dbReference type="EMBL" id="CP015230">
    <property type="protein sequence ID" value="ANP41866.1"/>
    <property type="molecule type" value="Genomic_DNA"/>
</dbReference>
<evidence type="ECO:0000313" key="5">
    <source>
        <dbReference type="Proteomes" id="UP000013243"/>
    </source>
</evidence>
<evidence type="ECO:0000256" key="1">
    <source>
        <dbReference type="ARBA" id="ARBA00004613"/>
    </source>
</evidence>
<dbReference type="GO" id="GO:0005509">
    <property type="term" value="F:calcium ion binding"/>
    <property type="evidence" value="ECO:0007669"/>
    <property type="project" value="InterPro"/>
</dbReference>
<evidence type="ECO:0000313" key="4">
    <source>
        <dbReference type="EMBL" id="ANP41866.1"/>
    </source>
</evidence>
<dbReference type="Proteomes" id="UP000013243">
    <property type="component" value="Chromosome"/>
</dbReference>
<feature type="region of interest" description="Disordered" evidence="3">
    <location>
        <begin position="232"/>
        <end position="253"/>
    </location>
</feature>
<dbReference type="PANTHER" id="PTHR38340">
    <property type="entry name" value="S-LAYER PROTEIN"/>
    <property type="match status" value="1"/>
</dbReference>
<name>A0A1B1A5S4_9RHOB</name>
<dbReference type="GO" id="GO:0005576">
    <property type="term" value="C:extracellular region"/>
    <property type="evidence" value="ECO:0007669"/>
    <property type="project" value="UniProtKB-SubCell"/>
</dbReference>
<feature type="region of interest" description="Disordered" evidence="3">
    <location>
        <begin position="471"/>
        <end position="508"/>
    </location>
</feature>
<dbReference type="InterPro" id="IPR018511">
    <property type="entry name" value="Hemolysin-typ_Ca-bd_CS"/>
</dbReference>
<feature type="compositionally biased region" description="Acidic residues" evidence="3">
    <location>
        <begin position="475"/>
        <end position="485"/>
    </location>
</feature>
<dbReference type="SUPFAM" id="SSF51120">
    <property type="entry name" value="beta-Roll"/>
    <property type="match status" value="2"/>
</dbReference>
<sequence>MFWGVVVPYTLDWDFTGASGAHELSDAGDTLGVTISTTATGDGSFSANNPSYVPEDGLWTAPESDTRTVGLQFDAPVTDVSFELLNVDSGSNWDEKITIIALDANGNHVPVTLTPRNPNTTVDGNTVHAGEAAANDFSVDGGTDTVGVSIAGPIVSLQIIVEPDDDPNDGASQAATGWMGISDINIGGALDLIVSGTSGADTIDDGYLGDPEGDRVNNNDALDGSNDDVIEAGAGDDSVSSGVGNDTIDGGAGRDTIAGGAGRDSIVAGSGDDSVLLGGGDTVSGGAGDDLFTVDATLTETGIIHITGGETAEELAIDAANNPGGRIGDVLDLTGLDNVTITYDQTDPTWDGNTSESGTVTYTNDNGDMISIQFAEIEIVIARDEVVEGGAGDDLIDASYTGDPGYDRIDANDNTTGTNDDVVEAGAGNDTVRSGSGNDHIEGGAGDDALYGETGNDSIYGWFGNDTLEGGTGDDVMDGGTDDDSLVGGSGRDTLAGGKGNDTLEGGDGSDKFNFWAVDFGNDTVIGGENSDDDYGDELSFGPLSSI</sequence>
<dbReference type="PROSITE" id="PS00330">
    <property type="entry name" value="HEMOLYSIN_CALCIUM"/>
    <property type="match status" value="3"/>
</dbReference>
<feature type="compositionally biased region" description="Low complexity" evidence="3">
    <location>
        <begin position="232"/>
        <end position="244"/>
    </location>
</feature>
<comment type="subcellular location">
    <subcellularLocation>
        <location evidence="1">Secreted</location>
    </subcellularLocation>
</comment>
<dbReference type="InterPro" id="IPR001343">
    <property type="entry name" value="Hemolysn_Ca-bd"/>
</dbReference>
<dbReference type="AlphaFoldDB" id="A0A1B1A5S4"/>
<organism evidence="4 5">
    <name type="scientific">Tritonibacter mobilis F1926</name>
    <dbReference type="NCBI Taxonomy" id="1265309"/>
    <lineage>
        <taxon>Bacteria</taxon>
        <taxon>Pseudomonadati</taxon>
        <taxon>Pseudomonadota</taxon>
        <taxon>Alphaproteobacteria</taxon>
        <taxon>Rhodobacterales</taxon>
        <taxon>Paracoccaceae</taxon>
        <taxon>Tritonibacter</taxon>
    </lineage>
</organism>
<dbReference type="STRING" id="1265309.K529_013900"/>
<proteinExistence type="predicted"/>
<gene>
    <name evidence="4" type="ORF">K529_013900</name>
</gene>
<dbReference type="Gene3D" id="2.150.10.10">
    <property type="entry name" value="Serralysin-like metalloprotease, C-terminal"/>
    <property type="match status" value="2"/>
</dbReference>
<evidence type="ECO:0008006" key="6">
    <source>
        <dbReference type="Google" id="ProtNLM"/>
    </source>
</evidence>
<evidence type="ECO:0000256" key="2">
    <source>
        <dbReference type="ARBA" id="ARBA00022525"/>
    </source>
</evidence>
<dbReference type="Pfam" id="PF00353">
    <property type="entry name" value="HemolysinCabind"/>
    <property type="match status" value="5"/>
</dbReference>
<accession>A0A1B1A5S4</accession>
<evidence type="ECO:0000256" key="3">
    <source>
        <dbReference type="SAM" id="MobiDB-lite"/>
    </source>
</evidence>
<feature type="region of interest" description="Disordered" evidence="3">
    <location>
        <begin position="526"/>
        <end position="547"/>
    </location>
</feature>
<dbReference type="KEGG" id="rmb:K529_013900"/>
<dbReference type="PRINTS" id="PR00313">
    <property type="entry name" value="CABNDNGRPT"/>
</dbReference>